<evidence type="ECO:0000259" key="7">
    <source>
        <dbReference type="Pfam" id="PF00892"/>
    </source>
</evidence>
<feature type="transmembrane region" description="Helical" evidence="6">
    <location>
        <begin position="40"/>
        <end position="60"/>
    </location>
</feature>
<name>A0A363NXS9_9SPHI</name>
<feature type="transmembrane region" description="Helical" evidence="6">
    <location>
        <begin position="223"/>
        <end position="243"/>
    </location>
</feature>
<feature type="transmembrane region" description="Helical" evidence="6">
    <location>
        <begin position="255"/>
        <end position="273"/>
    </location>
</feature>
<dbReference type="Pfam" id="PF00892">
    <property type="entry name" value="EamA"/>
    <property type="match status" value="2"/>
</dbReference>
<feature type="transmembrane region" description="Helical" evidence="6">
    <location>
        <begin position="12"/>
        <end position="34"/>
    </location>
</feature>
<comment type="subcellular location">
    <subcellularLocation>
        <location evidence="1">Cell membrane</location>
        <topology evidence="1">Multi-pass membrane protein</topology>
    </subcellularLocation>
</comment>
<feature type="domain" description="EamA" evidence="7">
    <location>
        <begin position="163"/>
        <end position="295"/>
    </location>
</feature>
<keyword evidence="4 6" id="KW-1133">Transmembrane helix</keyword>
<evidence type="ECO:0000256" key="3">
    <source>
        <dbReference type="ARBA" id="ARBA00022692"/>
    </source>
</evidence>
<organism evidence="8 9">
    <name type="scientific">Sphingobacterium athyrii</name>
    <dbReference type="NCBI Taxonomy" id="2152717"/>
    <lineage>
        <taxon>Bacteria</taxon>
        <taxon>Pseudomonadati</taxon>
        <taxon>Bacteroidota</taxon>
        <taxon>Sphingobacteriia</taxon>
        <taxon>Sphingobacteriales</taxon>
        <taxon>Sphingobacteriaceae</taxon>
        <taxon>Sphingobacterium</taxon>
    </lineage>
</organism>
<dbReference type="PANTHER" id="PTHR32322:SF18">
    <property type="entry name" value="S-ADENOSYLMETHIONINE_S-ADENOSYLHOMOCYSTEINE TRANSPORTER"/>
    <property type="match status" value="1"/>
</dbReference>
<evidence type="ECO:0000256" key="6">
    <source>
        <dbReference type="SAM" id="Phobius"/>
    </source>
</evidence>
<accession>A0A363NXS9</accession>
<keyword evidence="2" id="KW-1003">Cell membrane</keyword>
<dbReference type="InterPro" id="IPR050638">
    <property type="entry name" value="AA-Vitamin_Transporters"/>
</dbReference>
<dbReference type="SUPFAM" id="SSF103481">
    <property type="entry name" value="Multidrug resistance efflux transporter EmrE"/>
    <property type="match status" value="2"/>
</dbReference>
<dbReference type="InterPro" id="IPR037185">
    <property type="entry name" value="EmrE-like"/>
</dbReference>
<keyword evidence="9" id="KW-1185">Reference proteome</keyword>
<evidence type="ECO:0000256" key="1">
    <source>
        <dbReference type="ARBA" id="ARBA00004651"/>
    </source>
</evidence>
<feature type="transmembrane region" description="Helical" evidence="6">
    <location>
        <begin position="279"/>
        <end position="298"/>
    </location>
</feature>
<sequence length="308" mass="33656">MNNTDSNKVLKGFLLAVSAAILWGVSGTFGQFLFQQRGVNVEWLITIRMLITGAFLLILAGINNHSDLWSIWRKRKDAIDLLLFSIVGVLAVQYSYFAAINYSNAATATVMQYTGPVMIAIYIALKERKFPNGKTCLAIILAVLGTFLLVTHGKMGTLSISGIALFFGLVSAVTLAFYTLQPVDLLSRYKSTIVIGWGMLIGGVAFCFVRTPWDLAGVWDMQTYAYTSFIVIFGTLIPFYAYLTAVKLIGGQKTSLLASAEPLSAALLAVLWLNTPFAFTDWMGTACIILTIILLGTAKDKKQSLQVT</sequence>
<evidence type="ECO:0000256" key="5">
    <source>
        <dbReference type="ARBA" id="ARBA00023136"/>
    </source>
</evidence>
<feature type="transmembrane region" description="Helical" evidence="6">
    <location>
        <begin position="136"/>
        <end position="153"/>
    </location>
</feature>
<feature type="transmembrane region" description="Helical" evidence="6">
    <location>
        <begin position="159"/>
        <end position="180"/>
    </location>
</feature>
<proteinExistence type="predicted"/>
<evidence type="ECO:0000313" key="8">
    <source>
        <dbReference type="EMBL" id="PUV25540.1"/>
    </source>
</evidence>
<feature type="transmembrane region" description="Helical" evidence="6">
    <location>
        <begin position="81"/>
        <end position="99"/>
    </location>
</feature>
<evidence type="ECO:0000256" key="2">
    <source>
        <dbReference type="ARBA" id="ARBA00022475"/>
    </source>
</evidence>
<keyword evidence="5 6" id="KW-0472">Membrane</keyword>
<keyword evidence="3 6" id="KW-0812">Transmembrane</keyword>
<dbReference type="PANTHER" id="PTHR32322">
    <property type="entry name" value="INNER MEMBRANE TRANSPORTER"/>
    <property type="match status" value="1"/>
</dbReference>
<gene>
    <name evidence="8" type="ORF">DCO56_00665</name>
</gene>
<reference evidence="8 9" key="1">
    <citation type="submission" date="2018-04" db="EMBL/GenBank/DDBJ databases">
        <title>Sphingobacterium sp. M46 Genome.</title>
        <authorList>
            <person name="Cheng J."/>
            <person name="Li Y."/>
        </authorList>
    </citation>
    <scope>NUCLEOTIDE SEQUENCE [LARGE SCALE GENOMIC DNA]</scope>
    <source>
        <strain evidence="8 9">M46</strain>
    </source>
</reference>
<dbReference type="EMBL" id="QCXX01000001">
    <property type="protein sequence ID" value="PUV25540.1"/>
    <property type="molecule type" value="Genomic_DNA"/>
</dbReference>
<dbReference type="RefSeq" id="WP_108631861.1">
    <property type="nucleotide sequence ID" value="NZ_QCXX01000001.1"/>
</dbReference>
<protein>
    <submittedName>
        <fullName evidence="8">EamA family transporter</fullName>
    </submittedName>
</protein>
<comment type="caution">
    <text evidence="8">The sequence shown here is derived from an EMBL/GenBank/DDBJ whole genome shotgun (WGS) entry which is preliminary data.</text>
</comment>
<dbReference type="GO" id="GO:0005886">
    <property type="term" value="C:plasma membrane"/>
    <property type="evidence" value="ECO:0007669"/>
    <property type="project" value="UniProtKB-SubCell"/>
</dbReference>
<dbReference type="InterPro" id="IPR000620">
    <property type="entry name" value="EamA_dom"/>
</dbReference>
<feature type="transmembrane region" description="Helical" evidence="6">
    <location>
        <begin position="105"/>
        <end position="124"/>
    </location>
</feature>
<evidence type="ECO:0000256" key="4">
    <source>
        <dbReference type="ARBA" id="ARBA00022989"/>
    </source>
</evidence>
<feature type="domain" description="EamA" evidence="7">
    <location>
        <begin position="11"/>
        <end position="150"/>
    </location>
</feature>
<dbReference type="AlphaFoldDB" id="A0A363NXS9"/>
<dbReference type="OrthoDB" id="9810818at2"/>
<evidence type="ECO:0000313" key="9">
    <source>
        <dbReference type="Proteomes" id="UP000250831"/>
    </source>
</evidence>
<feature type="transmembrane region" description="Helical" evidence="6">
    <location>
        <begin position="192"/>
        <end position="211"/>
    </location>
</feature>
<dbReference type="Proteomes" id="UP000250831">
    <property type="component" value="Unassembled WGS sequence"/>
</dbReference>